<accession>C0Z478</accession>
<protein>
    <submittedName>
        <fullName evidence="5">Putative lipase</fullName>
    </submittedName>
</protein>
<feature type="region of interest" description="Disordered" evidence="4">
    <location>
        <begin position="1"/>
        <end position="20"/>
    </location>
</feature>
<reference evidence="5" key="1">
    <citation type="submission" date="2008-05" db="EMBL/GenBank/DDBJ databases">
        <title>A type I/type III polyketide synthase hybrid biosynthetic pathway for the structurally unique ansa compound kendomycin.</title>
        <authorList>
            <person name="Wenzel S.C."/>
            <person name="Bode H.B."/>
            <person name="Kochems I."/>
            <person name="Mueller R."/>
        </authorList>
    </citation>
    <scope>NUCLEOTIDE SEQUENCE</scope>
    <source>
        <strain evidence="5">3844-33C</strain>
    </source>
</reference>
<dbReference type="InterPro" id="IPR029058">
    <property type="entry name" value="AB_hydrolase_fold"/>
</dbReference>
<dbReference type="AlphaFoldDB" id="C0Z478"/>
<dbReference type="EMBL" id="AM992894">
    <property type="protein sequence ID" value="CAQ52627.1"/>
    <property type="molecule type" value="Genomic_DNA"/>
</dbReference>
<dbReference type="GO" id="GO:0003847">
    <property type="term" value="F:1-alkyl-2-acetylglycerophosphocholine esterase activity"/>
    <property type="evidence" value="ECO:0007669"/>
    <property type="project" value="TreeGrafter"/>
</dbReference>
<evidence type="ECO:0000256" key="1">
    <source>
        <dbReference type="ARBA" id="ARBA00022801"/>
    </source>
</evidence>
<dbReference type="PANTHER" id="PTHR10272">
    <property type="entry name" value="PLATELET-ACTIVATING FACTOR ACETYLHYDROLASE"/>
    <property type="match status" value="1"/>
</dbReference>
<feature type="compositionally biased region" description="Basic and acidic residues" evidence="4">
    <location>
        <begin position="1"/>
        <end position="19"/>
    </location>
</feature>
<dbReference type="SUPFAM" id="SSF53474">
    <property type="entry name" value="alpha/beta-Hydrolases"/>
    <property type="match status" value="1"/>
</dbReference>
<gene>
    <name evidence="5" type="primary">ken17</name>
</gene>
<evidence type="ECO:0000256" key="4">
    <source>
        <dbReference type="SAM" id="MobiDB-lite"/>
    </source>
</evidence>
<organism evidence="5">
    <name type="scientific">Streptomyces violaceoruber</name>
    <dbReference type="NCBI Taxonomy" id="1935"/>
    <lineage>
        <taxon>Bacteria</taxon>
        <taxon>Bacillati</taxon>
        <taxon>Actinomycetota</taxon>
        <taxon>Actinomycetes</taxon>
        <taxon>Kitasatosporales</taxon>
        <taxon>Streptomycetaceae</taxon>
        <taxon>Streptomyces</taxon>
        <taxon>Streptomyces violaceoruber group</taxon>
    </lineage>
</organism>
<evidence type="ECO:0000256" key="2">
    <source>
        <dbReference type="ARBA" id="ARBA00022963"/>
    </source>
</evidence>
<dbReference type="PANTHER" id="PTHR10272:SF0">
    <property type="entry name" value="PLATELET-ACTIVATING FACTOR ACETYLHYDROLASE"/>
    <property type="match status" value="1"/>
</dbReference>
<dbReference type="Pfam" id="PF03403">
    <property type="entry name" value="PAF-AH_p_II"/>
    <property type="match status" value="1"/>
</dbReference>
<keyword evidence="2" id="KW-0442">Lipid degradation</keyword>
<dbReference type="Gene3D" id="3.40.50.1820">
    <property type="entry name" value="alpha/beta hydrolase"/>
    <property type="match status" value="1"/>
</dbReference>
<dbReference type="GO" id="GO:0016042">
    <property type="term" value="P:lipid catabolic process"/>
    <property type="evidence" value="ECO:0007669"/>
    <property type="project" value="UniProtKB-KW"/>
</dbReference>
<keyword evidence="3" id="KW-0443">Lipid metabolism</keyword>
<evidence type="ECO:0000313" key="5">
    <source>
        <dbReference type="EMBL" id="CAQ52627.1"/>
    </source>
</evidence>
<proteinExistence type="predicted"/>
<evidence type="ECO:0000256" key="3">
    <source>
        <dbReference type="ARBA" id="ARBA00023098"/>
    </source>
</evidence>
<name>C0Z478_STRVN</name>
<keyword evidence="1" id="KW-0378">Hydrolase</keyword>
<sequence>MIRMETDIPRTRSVRDRSTRTGTTARVLGVLLALLAALVPLTGATAAADDGAPLALVLPEPTGPYEVGEISAHLVDAGRPDPWEPDRSRELMVSVWYPAKASDAPRAPWLSPGAASVFEQLMAIPQYLDIPVGSVDWAGAETHARVAAPVLTKGGKKWPLVLFSAAQGTTRQLNSVQVEDLASRGYVVVTIDHTYESAAVEFPGGRVVPGKSLDRTPETQKISADSRVADTRFVLDRLTALSRSKATVFGGTTLPRGLGKAFSLRDVGMFGHVQGGYTTVESMYHDSRIDAGINLDGELAHGTGLGGIPYVPGEAARNGVGRPVLLMGAERADATGTLVDHNHVNGFDRSWADFWAAQTGFKRDLTLADSALDSYADFTFFLPQITAVQPLDPEIVRLFIGTVDPTASLTAQRAYIGAFFDRFLKDEDTGLLDGPSSQYPEITFVTD</sequence>